<evidence type="ECO:0000256" key="13">
    <source>
        <dbReference type="ARBA" id="ARBA00023136"/>
    </source>
</evidence>
<feature type="transmembrane region" description="Helical" evidence="19">
    <location>
        <begin position="196"/>
        <end position="214"/>
    </location>
</feature>
<organism evidence="20 21">
    <name type="scientific">Methanothermus fervidus (strain ATCC 43054 / DSM 2088 / JCM 10308 / V24 S)</name>
    <dbReference type="NCBI Taxonomy" id="523846"/>
    <lineage>
        <taxon>Archaea</taxon>
        <taxon>Methanobacteriati</taxon>
        <taxon>Methanobacteriota</taxon>
        <taxon>Methanomada group</taxon>
        <taxon>Methanobacteria</taxon>
        <taxon>Methanobacteriales</taxon>
        <taxon>Methanothermaceae</taxon>
        <taxon>Methanothermus</taxon>
    </lineage>
</organism>
<dbReference type="EMBL" id="CP002278">
    <property type="protein sequence ID" value="ADP76924.1"/>
    <property type="molecule type" value="Genomic_DNA"/>
</dbReference>
<evidence type="ECO:0000256" key="19">
    <source>
        <dbReference type="HAMAP-Rule" id="MF_00719"/>
    </source>
</evidence>
<comment type="catalytic activity">
    <reaction evidence="17 19">
        <text>alpha-ribazole + adenosylcob(III)inamide-GDP = adenosylcob(III)alamin + GMP + H(+)</text>
        <dbReference type="Rhea" id="RHEA:16049"/>
        <dbReference type="ChEBI" id="CHEBI:10329"/>
        <dbReference type="ChEBI" id="CHEBI:15378"/>
        <dbReference type="ChEBI" id="CHEBI:18408"/>
        <dbReference type="ChEBI" id="CHEBI:58115"/>
        <dbReference type="ChEBI" id="CHEBI:60487"/>
        <dbReference type="EC" id="2.7.8.26"/>
    </reaction>
</comment>
<dbReference type="InterPro" id="IPR003805">
    <property type="entry name" value="CobS"/>
</dbReference>
<evidence type="ECO:0000256" key="17">
    <source>
        <dbReference type="ARBA" id="ARBA00048623"/>
    </source>
</evidence>
<evidence type="ECO:0000256" key="6">
    <source>
        <dbReference type="ARBA" id="ARBA00015850"/>
    </source>
</evidence>
<evidence type="ECO:0000256" key="10">
    <source>
        <dbReference type="ARBA" id="ARBA00022692"/>
    </source>
</evidence>
<comment type="pathway">
    <text evidence="3 19">Cofactor biosynthesis; adenosylcobalamin biosynthesis; adenosylcobalamin from cob(II)yrinate a,c-diamide: step 7/7.</text>
</comment>
<dbReference type="KEGG" id="mfv:Mfer_0121"/>
<evidence type="ECO:0000256" key="11">
    <source>
        <dbReference type="ARBA" id="ARBA00022842"/>
    </source>
</evidence>
<gene>
    <name evidence="19" type="primary">cobS</name>
    <name evidence="20" type="ordered locus">Mfer_0121</name>
</gene>
<protein>
    <recommendedName>
        <fullName evidence="6 19">Adenosylcobinamide-GDP ribazoletransferase</fullName>
        <ecNumber evidence="5 19">2.7.8.26</ecNumber>
    </recommendedName>
    <alternativeName>
        <fullName evidence="16 19">Cobalamin synthase</fullName>
    </alternativeName>
    <alternativeName>
        <fullName evidence="15 19">Cobalamin-5'-phosphate synthase</fullName>
    </alternativeName>
</protein>
<keyword evidence="9 19" id="KW-0808">Transferase</keyword>
<dbReference type="HOGENOM" id="CLU_057426_2_0_2"/>
<dbReference type="NCBIfam" id="TIGR00317">
    <property type="entry name" value="cobS"/>
    <property type="match status" value="1"/>
</dbReference>
<evidence type="ECO:0000313" key="20">
    <source>
        <dbReference type="EMBL" id="ADP76924.1"/>
    </source>
</evidence>
<dbReference type="GO" id="GO:0051073">
    <property type="term" value="F:adenosylcobinamide-GDP ribazoletransferase activity"/>
    <property type="evidence" value="ECO:0007669"/>
    <property type="project" value="UniProtKB-UniRule"/>
</dbReference>
<dbReference type="STRING" id="523846.Mfer_0121"/>
<evidence type="ECO:0000256" key="3">
    <source>
        <dbReference type="ARBA" id="ARBA00004663"/>
    </source>
</evidence>
<keyword evidence="13 19" id="KW-0472">Membrane</keyword>
<evidence type="ECO:0000256" key="9">
    <source>
        <dbReference type="ARBA" id="ARBA00022679"/>
    </source>
</evidence>
<sequence>MKRLLGLISFSTKIPTGVHLPASDIAVYTWFWPVIGCMIGVFVGVVGYFSRFLFHPLLSAAITYAFTLWFTGFHHLDGLIDVGDAMMVHSTPEKRIEVMRDLKVGVGGISLFFLIGIMTILSIYPIPFSKIFQCLVVSEMSAKLGIVSCCTISRPYINGTGRHFIKNMNARKFFLSITLTILIAFAILRYTGILGVVGGIIAGIVVGIYSRIYFRWATGDVLGASNEIARMVSLMFMNLEGLT</sequence>
<dbReference type="OrthoDB" id="11748at2157"/>
<evidence type="ECO:0000256" key="7">
    <source>
        <dbReference type="ARBA" id="ARBA00022475"/>
    </source>
</evidence>
<feature type="transmembrane region" description="Helical" evidence="19">
    <location>
        <begin position="104"/>
        <end position="124"/>
    </location>
</feature>
<dbReference type="GO" id="GO:0009236">
    <property type="term" value="P:cobalamin biosynthetic process"/>
    <property type="evidence" value="ECO:0007669"/>
    <property type="project" value="UniProtKB-UniRule"/>
</dbReference>
<dbReference type="Proteomes" id="UP000002315">
    <property type="component" value="Chromosome"/>
</dbReference>
<evidence type="ECO:0000256" key="14">
    <source>
        <dbReference type="ARBA" id="ARBA00025228"/>
    </source>
</evidence>
<evidence type="ECO:0000256" key="8">
    <source>
        <dbReference type="ARBA" id="ARBA00022573"/>
    </source>
</evidence>
<comment type="function">
    <text evidence="14 19">Joins adenosylcobinamide-GDP and alpha-ribazole to generate adenosylcobalamin (Ado-cobalamin). Also synthesizes adenosylcobalamin 5'-phosphate from adenosylcobinamide-GDP and alpha-ribazole 5'-phosphate.</text>
</comment>
<evidence type="ECO:0000256" key="5">
    <source>
        <dbReference type="ARBA" id="ARBA00013200"/>
    </source>
</evidence>
<dbReference type="Pfam" id="PF02654">
    <property type="entry name" value="CobS"/>
    <property type="match status" value="1"/>
</dbReference>
<feature type="transmembrane region" description="Helical" evidence="19">
    <location>
        <begin position="173"/>
        <end position="190"/>
    </location>
</feature>
<evidence type="ECO:0000256" key="12">
    <source>
        <dbReference type="ARBA" id="ARBA00022989"/>
    </source>
</evidence>
<evidence type="ECO:0000256" key="2">
    <source>
        <dbReference type="ARBA" id="ARBA00004651"/>
    </source>
</evidence>
<evidence type="ECO:0000256" key="4">
    <source>
        <dbReference type="ARBA" id="ARBA00010561"/>
    </source>
</evidence>
<name>E3GX35_METFV</name>
<evidence type="ECO:0000256" key="1">
    <source>
        <dbReference type="ARBA" id="ARBA00001946"/>
    </source>
</evidence>
<comment type="cofactor">
    <cofactor evidence="1 19">
        <name>Mg(2+)</name>
        <dbReference type="ChEBI" id="CHEBI:18420"/>
    </cofactor>
</comment>
<comment type="catalytic activity">
    <reaction evidence="18 19">
        <text>alpha-ribazole 5'-phosphate + adenosylcob(III)inamide-GDP = adenosylcob(III)alamin 5'-phosphate + GMP + H(+)</text>
        <dbReference type="Rhea" id="RHEA:23560"/>
        <dbReference type="ChEBI" id="CHEBI:15378"/>
        <dbReference type="ChEBI" id="CHEBI:57918"/>
        <dbReference type="ChEBI" id="CHEBI:58115"/>
        <dbReference type="ChEBI" id="CHEBI:60487"/>
        <dbReference type="ChEBI" id="CHEBI:60493"/>
        <dbReference type="EC" id="2.7.8.26"/>
    </reaction>
</comment>
<proteinExistence type="inferred from homology"/>
<dbReference type="HAMAP" id="MF_00719">
    <property type="entry name" value="CobS"/>
    <property type="match status" value="1"/>
</dbReference>
<keyword evidence="12 19" id="KW-1133">Transmembrane helix</keyword>
<dbReference type="PANTHER" id="PTHR34148">
    <property type="entry name" value="ADENOSYLCOBINAMIDE-GDP RIBAZOLETRANSFERASE"/>
    <property type="match status" value="1"/>
</dbReference>
<dbReference type="GO" id="GO:0005886">
    <property type="term" value="C:plasma membrane"/>
    <property type="evidence" value="ECO:0007669"/>
    <property type="project" value="UniProtKB-SubCell"/>
</dbReference>
<keyword evidence="8 19" id="KW-0169">Cobalamin biosynthesis</keyword>
<reference evidence="20 21" key="1">
    <citation type="journal article" date="2010" name="Stand. Genomic Sci.">
        <title>Complete genome sequence of Methanothermus fervidus type strain (V24S).</title>
        <authorList>
            <person name="Anderson I."/>
            <person name="Djao O.D."/>
            <person name="Misra M."/>
            <person name="Chertkov O."/>
            <person name="Nolan M."/>
            <person name="Lucas S."/>
            <person name="Lapidus A."/>
            <person name="Del Rio T.G."/>
            <person name="Tice H."/>
            <person name="Cheng J.F."/>
            <person name="Tapia R."/>
            <person name="Han C."/>
            <person name="Goodwin L."/>
            <person name="Pitluck S."/>
            <person name="Liolios K."/>
            <person name="Ivanova N."/>
            <person name="Mavromatis K."/>
            <person name="Mikhailova N."/>
            <person name="Pati A."/>
            <person name="Brambilla E."/>
            <person name="Chen A."/>
            <person name="Palaniappan K."/>
            <person name="Land M."/>
            <person name="Hauser L."/>
            <person name="Chang Y.J."/>
            <person name="Jeffries C.D."/>
            <person name="Sikorski J."/>
            <person name="Spring S."/>
            <person name="Rohde M."/>
            <person name="Eichinger K."/>
            <person name="Huber H."/>
            <person name="Wirth R."/>
            <person name="Goker M."/>
            <person name="Detter J.C."/>
            <person name="Woyke T."/>
            <person name="Bristow J."/>
            <person name="Eisen J.A."/>
            <person name="Markowitz V."/>
            <person name="Hugenholtz P."/>
            <person name="Klenk H.P."/>
            <person name="Kyrpides N.C."/>
        </authorList>
    </citation>
    <scope>NUCLEOTIDE SEQUENCE [LARGE SCALE GENOMIC DNA]</scope>
    <source>
        <strain evidence="21">ATCC 43054 / DSM 2088 / JCM 10308 / V24 S</strain>
    </source>
</reference>
<evidence type="ECO:0000256" key="15">
    <source>
        <dbReference type="ARBA" id="ARBA00032605"/>
    </source>
</evidence>
<evidence type="ECO:0000256" key="16">
    <source>
        <dbReference type="ARBA" id="ARBA00032853"/>
    </source>
</evidence>
<keyword evidence="11 19" id="KW-0460">Magnesium</keyword>
<dbReference type="GO" id="GO:0008818">
    <property type="term" value="F:cobalamin 5'-phosphate synthase activity"/>
    <property type="evidence" value="ECO:0007669"/>
    <property type="project" value="UniProtKB-UniRule"/>
</dbReference>
<dbReference type="PANTHER" id="PTHR34148:SF1">
    <property type="entry name" value="ADENOSYLCOBINAMIDE-GDP RIBAZOLETRANSFERASE"/>
    <property type="match status" value="1"/>
</dbReference>
<evidence type="ECO:0000313" key="21">
    <source>
        <dbReference type="Proteomes" id="UP000002315"/>
    </source>
</evidence>
<evidence type="ECO:0000256" key="18">
    <source>
        <dbReference type="ARBA" id="ARBA00049504"/>
    </source>
</evidence>
<keyword evidence="10 19" id="KW-0812">Transmembrane</keyword>
<dbReference type="EC" id="2.7.8.26" evidence="5 19"/>
<dbReference type="UniPathway" id="UPA00148">
    <property type="reaction ID" value="UER00238"/>
</dbReference>
<dbReference type="AlphaFoldDB" id="E3GX35"/>
<keyword evidence="7 19" id="KW-1003">Cell membrane</keyword>
<comment type="similarity">
    <text evidence="4 19">Belongs to the CobS family.</text>
</comment>
<comment type="subcellular location">
    <subcellularLocation>
        <location evidence="2 19">Cell membrane</location>
        <topology evidence="2 19">Multi-pass membrane protein</topology>
    </subcellularLocation>
</comment>
<accession>E3GX35</accession>
<feature type="transmembrane region" description="Helical" evidence="19">
    <location>
        <begin position="27"/>
        <end position="49"/>
    </location>
</feature>
<keyword evidence="21" id="KW-1185">Reference proteome</keyword>